<organism evidence="1">
    <name type="scientific">Wolbachia endosymbiont of Aleurodicus dispersus</name>
    <dbReference type="NCBI Taxonomy" id="1288877"/>
    <lineage>
        <taxon>Bacteria</taxon>
        <taxon>Pseudomonadati</taxon>
        <taxon>Pseudomonadota</taxon>
        <taxon>Alphaproteobacteria</taxon>
        <taxon>Rickettsiales</taxon>
        <taxon>Anaplasmataceae</taxon>
        <taxon>Wolbachieae</taxon>
        <taxon>Wolbachia</taxon>
    </lineage>
</organism>
<dbReference type="AlphaFoldDB" id="A0A3B0IW71"/>
<accession>A0A3B0IW71</accession>
<proteinExistence type="predicted"/>
<evidence type="ECO:0000313" key="1">
    <source>
        <dbReference type="EMBL" id="SPP33218.1"/>
    </source>
</evidence>
<reference evidence="1" key="1">
    <citation type="submission" date="2018-04" db="EMBL/GenBank/DDBJ databases">
        <authorList>
            <person name="Go L.Y."/>
            <person name="Mitchell J.A."/>
        </authorList>
    </citation>
    <scope>NUCLEOTIDE SEQUENCE</scope>
    <source>
        <strain evidence="1">WBAD</strain>
    </source>
</reference>
<protein>
    <submittedName>
        <fullName evidence="1">Uncharacterized protein</fullName>
    </submittedName>
</protein>
<dbReference type="EMBL" id="OUNE01000132">
    <property type="protein sequence ID" value="SPP33218.1"/>
    <property type="molecule type" value="Genomic_DNA"/>
</dbReference>
<name>A0A3B0IW71_9RICK</name>
<gene>
    <name evidence="1" type="ORF">WBAD_0765</name>
</gene>
<sequence>MIEGMVKVISIARGCYNSYMLLKTDLLIVMEEIL</sequence>